<reference evidence="1" key="1">
    <citation type="journal article" date="2015" name="Nature">
        <title>Complex archaea that bridge the gap between prokaryotes and eukaryotes.</title>
        <authorList>
            <person name="Spang A."/>
            <person name="Saw J.H."/>
            <person name="Jorgensen S.L."/>
            <person name="Zaremba-Niedzwiedzka K."/>
            <person name="Martijn J."/>
            <person name="Lind A.E."/>
            <person name="van Eijk R."/>
            <person name="Schleper C."/>
            <person name="Guy L."/>
            <person name="Ettema T.J."/>
        </authorList>
    </citation>
    <scope>NUCLEOTIDE SEQUENCE</scope>
</reference>
<accession>A0A0F9JWN7</accession>
<organism evidence="1">
    <name type="scientific">marine sediment metagenome</name>
    <dbReference type="NCBI Taxonomy" id="412755"/>
    <lineage>
        <taxon>unclassified sequences</taxon>
        <taxon>metagenomes</taxon>
        <taxon>ecological metagenomes</taxon>
    </lineage>
</organism>
<gene>
    <name evidence="1" type="ORF">LCGC14_1775710</name>
</gene>
<sequence length="256" mass="28754">KKISPASVEAGDQLQLLYVKVSELKQWDRNPKKHDLPAIKDSFKKHGFKDPPKWEAVLDGIVEGNGRFEALMEMEAAGEDPPRGILREKETGAWCAPVLIGVDAKTKKSAEAYAIDHNNLVLSGTGFTDLEIAGLWEADYVALLKELSDDGQEFASISEAGLNEIEVILGPDNEFFDPENLPDIDIPKEIGEQEKSYLLFIGFREWDDMMRAVKALSLGERVINEKHKTISLNVYTGDDEKARMKYIDEWEKMLNG</sequence>
<name>A0A0F9JWN7_9ZZZZ</name>
<evidence type="ECO:0000313" key="1">
    <source>
        <dbReference type="EMBL" id="KKM03308.1"/>
    </source>
</evidence>
<proteinExistence type="predicted"/>
<dbReference type="EMBL" id="LAZR01016714">
    <property type="protein sequence ID" value="KKM03308.1"/>
    <property type="molecule type" value="Genomic_DNA"/>
</dbReference>
<feature type="non-terminal residue" evidence="1">
    <location>
        <position position="1"/>
    </location>
</feature>
<evidence type="ECO:0008006" key="2">
    <source>
        <dbReference type="Google" id="ProtNLM"/>
    </source>
</evidence>
<protein>
    <recommendedName>
        <fullName evidence="2">ParB/Sulfiredoxin domain-containing protein</fullName>
    </recommendedName>
</protein>
<dbReference type="AlphaFoldDB" id="A0A0F9JWN7"/>
<comment type="caution">
    <text evidence="1">The sequence shown here is derived from an EMBL/GenBank/DDBJ whole genome shotgun (WGS) entry which is preliminary data.</text>
</comment>